<dbReference type="InterPro" id="IPR003526">
    <property type="entry name" value="MECDP_synthase"/>
</dbReference>
<evidence type="ECO:0000256" key="5">
    <source>
        <dbReference type="ARBA" id="ARBA00004787"/>
    </source>
</evidence>
<comment type="catalytic activity">
    <reaction evidence="1 14">
        <text>4-CDP-2-C-methyl-D-erythritol 2-phosphate = 2-C-methyl-D-erythritol 2,4-cyclic diphosphate + CMP</text>
        <dbReference type="Rhea" id="RHEA:23864"/>
        <dbReference type="ChEBI" id="CHEBI:57919"/>
        <dbReference type="ChEBI" id="CHEBI:58483"/>
        <dbReference type="ChEBI" id="CHEBI:60377"/>
        <dbReference type="EC" id="4.6.1.12"/>
    </reaction>
</comment>
<evidence type="ECO:0000256" key="2">
    <source>
        <dbReference type="ARBA" id="ARBA00001282"/>
    </source>
</evidence>
<comment type="similarity">
    <text evidence="6">Belongs to the IspF family.</text>
</comment>
<evidence type="ECO:0000313" key="18">
    <source>
        <dbReference type="Proteomes" id="UP000431744"/>
    </source>
</evidence>
<dbReference type="AlphaFoldDB" id="A0A6H9WSY3"/>
<comment type="similarity">
    <text evidence="14">In the N-terminal section; belongs to the IspD/TarI cytidylyltransferase family. IspD subfamily.</text>
</comment>
<dbReference type="CDD" id="cd00554">
    <property type="entry name" value="MECDP_synthase"/>
    <property type="match status" value="1"/>
</dbReference>
<feature type="domain" description="2-C-methyl-D-erythritol 2,4-cyclodiphosphate synthase" evidence="16">
    <location>
        <begin position="284"/>
        <end position="433"/>
    </location>
</feature>
<dbReference type="InterPro" id="IPR026596">
    <property type="entry name" value="IspD/F"/>
</dbReference>
<feature type="binding site" evidence="14">
    <location>
        <position position="418"/>
    </location>
    <ligand>
        <name>4-CDP-2-C-methyl-D-erythritol 2-phosphate</name>
        <dbReference type="ChEBI" id="CHEBI:57919"/>
    </ligand>
</feature>
<evidence type="ECO:0000256" key="13">
    <source>
        <dbReference type="ARBA" id="ARBA00023268"/>
    </source>
</evidence>
<feature type="region of interest" description="2-C-methyl-D-erythritol 2,4-cyclodiphosphate synthase" evidence="14">
    <location>
        <begin position="284"/>
        <end position="439"/>
    </location>
</feature>
<dbReference type="PANTHER" id="PTHR43181:SF1">
    <property type="entry name" value="2-C-METHYL-D-ERYTHRITOL 2,4-CYCLODIPHOSPHATE SYNTHASE, CHLOROPLASTIC"/>
    <property type="match status" value="1"/>
</dbReference>
<dbReference type="PROSITE" id="PS01350">
    <property type="entry name" value="ISPF"/>
    <property type="match status" value="1"/>
</dbReference>
<evidence type="ECO:0000256" key="6">
    <source>
        <dbReference type="ARBA" id="ARBA00008480"/>
    </source>
</evidence>
<feature type="binding site" evidence="14">
    <location>
        <begin position="338"/>
        <end position="340"/>
    </location>
    <ligand>
        <name>4-CDP-2-C-methyl-D-erythritol 2-phosphate</name>
        <dbReference type="ChEBI" id="CHEBI:57919"/>
    </ligand>
</feature>
<dbReference type="InterPro" id="IPR020555">
    <property type="entry name" value="MECDP_synthase_CS"/>
</dbReference>
<evidence type="ECO:0000256" key="7">
    <source>
        <dbReference type="ARBA" id="ARBA00009789"/>
    </source>
</evidence>
<comment type="similarity">
    <text evidence="14">In the C-terminal section; belongs to the IspF family.</text>
</comment>
<keyword evidence="10 14" id="KW-0479">Metal-binding</keyword>
<comment type="pathway">
    <text evidence="5 14">Isoprenoid biosynthesis; isopentenyl diphosphate biosynthesis via DXP pathway; isopentenyl diphosphate from 1-deoxy-D-xylulose 5-phosphate: step 2/6.</text>
</comment>
<dbReference type="PANTHER" id="PTHR43181">
    <property type="entry name" value="2-C-METHYL-D-ERYTHRITOL 2,4-CYCLODIPHOSPHATE SYNTHASE, CHLOROPLASTIC"/>
    <property type="match status" value="1"/>
</dbReference>
<feature type="site" description="Transition state stabilizer" evidence="14">
    <location>
        <position position="316"/>
    </location>
</feature>
<evidence type="ECO:0000256" key="4">
    <source>
        <dbReference type="ARBA" id="ARBA00004709"/>
    </source>
</evidence>
<name>A0A6H9WSY3_9MICO</name>
<dbReference type="FunFam" id="3.30.1330.50:FF:000003">
    <property type="entry name" value="2-C-methyl-D-erythritol 2,4-cyclodiphosphate synthase"/>
    <property type="match status" value="1"/>
</dbReference>
<proteinExistence type="inferred from homology"/>
<dbReference type="GO" id="GO:0016114">
    <property type="term" value="P:terpenoid biosynthetic process"/>
    <property type="evidence" value="ECO:0007669"/>
    <property type="project" value="InterPro"/>
</dbReference>
<feature type="binding site" evidence="14">
    <location>
        <position position="292"/>
    </location>
    <ligand>
        <name>a divalent metal cation</name>
        <dbReference type="ChEBI" id="CHEBI:60240"/>
    </ligand>
</feature>
<comment type="caution">
    <text evidence="14">Lacks conserved residue(s) required for the propagation of feature annotation.</text>
</comment>
<comment type="function">
    <text evidence="14">Bifunctional enzyme that catalyzes the formation of 4-diphosphocytidyl-2-C-methyl-D-erythritol from CTP and 2-C-methyl-D-erythritol 4-phosphate (MEP) (IspD), and catalyzes the conversion of 4-diphosphocytidyl-2-C-methyl-D-erythritol 2-phosphate (CDP-ME2P) to 2-C-methyl-D-erythritol 2,4-cyclodiphosphate (ME-CPP) with a corresponding release of cytidine 5-monophosphate (CMP) (IspF).</text>
</comment>
<dbReference type="OrthoDB" id="9802561at2"/>
<dbReference type="Proteomes" id="UP000431744">
    <property type="component" value="Unassembled WGS sequence"/>
</dbReference>
<protein>
    <recommendedName>
        <fullName evidence="14">Bifunctional enzyme IspD/IspF</fullName>
    </recommendedName>
    <domain>
        <recommendedName>
            <fullName evidence="14">2-C-methyl-D-erythritol 4-phosphate cytidylyltransferase</fullName>
            <ecNumber evidence="14">2.7.7.60</ecNumber>
        </recommendedName>
        <alternativeName>
            <fullName evidence="14">4-diphosphocytidyl-2C-methyl-D-erythritol synthase</fullName>
        </alternativeName>
        <alternativeName>
            <fullName evidence="14">MEP cytidylyltransferase</fullName>
            <shortName evidence="14">MCT</shortName>
        </alternativeName>
    </domain>
    <domain>
        <recommendedName>
            <fullName evidence="14">2-C-methyl-D-erythritol 2,4-cyclodiphosphate synthase</fullName>
            <shortName evidence="14">MECDP-synthase</shortName>
            <shortName evidence="14">MECPP-synthase</shortName>
            <shortName evidence="14">MECPS</shortName>
            <ecNumber evidence="14">4.6.1.12</ecNumber>
        </recommendedName>
    </domain>
</protein>
<keyword evidence="13 14" id="KW-0511">Multifunctional enzyme</keyword>
<feature type="binding site" evidence="14">
    <location>
        <begin position="411"/>
        <end position="414"/>
    </location>
    <ligand>
        <name>4-CDP-2-C-methyl-D-erythritol 2-phosphate</name>
        <dbReference type="ChEBI" id="CHEBI:57919"/>
    </ligand>
</feature>
<evidence type="ECO:0000256" key="1">
    <source>
        <dbReference type="ARBA" id="ARBA00000200"/>
    </source>
</evidence>
<gene>
    <name evidence="14" type="primary">ispDF</name>
    <name evidence="17" type="ORF">F8O04_03845</name>
</gene>
<reference evidence="17 18" key="1">
    <citation type="submission" date="2019-09" db="EMBL/GenBank/DDBJ databases">
        <title>Phylogeny of genus Pseudoclavibacter and closely related genus.</title>
        <authorList>
            <person name="Li Y."/>
        </authorList>
    </citation>
    <scope>NUCLEOTIDE SEQUENCE [LARGE SCALE GENOMIC DNA]</scope>
    <source>
        <strain evidence="17 18">EGI 60007</strain>
    </source>
</reference>
<dbReference type="SUPFAM" id="SSF53448">
    <property type="entry name" value="Nucleotide-diphospho-sugar transferases"/>
    <property type="match status" value="1"/>
</dbReference>
<dbReference type="InterPro" id="IPR036571">
    <property type="entry name" value="MECDP_synthase_sf"/>
</dbReference>
<feature type="binding site" evidence="14">
    <location>
        <position position="290"/>
    </location>
    <ligand>
        <name>a divalent metal cation</name>
        <dbReference type="ChEBI" id="CHEBI:60240"/>
    </ligand>
</feature>
<comment type="similarity">
    <text evidence="7">Belongs to the IspD/TarI cytidylyltransferase family. IspD subfamily.</text>
</comment>
<feature type="site" description="Transition state stabilizer" evidence="14">
    <location>
        <position position="412"/>
    </location>
</feature>
<dbReference type="EC" id="2.7.7.60" evidence="14"/>
<evidence type="ECO:0000256" key="12">
    <source>
        <dbReference type="ARBA" id="ARBA00023239"/>
    </source>
</evidence>
<dbReference type="HAMAP" id="MF_00108">
    <property type="entry name" value="IspD"/>
    <property type="match status" value="1"/>
</dbReference>
<evidence type="ECO:0000256" key="9">
    <source>
        <dbReference type="ARBA" id="ARBA00022695"/>
    </source>
</evidence>
<dbReference type="EMBL" id="WBJY01000001">
    <property type="protein sequence ID" value="KAB1649410.1"/>
    <property type="molecule type" value="Genomic_DNA"/>
</dbReference>
<comment type="cofactor">
    <cofactor evidence="3 14">
        <name>a divalent metal cation</name>
        <dbReference type="ChEBI" id="CHEBI:60240"/>
    </cofactor>
</comment>
<dbReference type="GO" id="GO:0050518">
    <property type="term" value="F:2-C-methyl-D-erythritol 4-phosphate cytidylyltransferase activity"/>
    <property type="evidence" value="ECO:0007669"/>
    <property type="project" value="UniProtKB-UniRule"/>
</dbReference>
<evidence type="ECO:0000256" key="3">
    <source>
        <dbReference type="ARBA" id="ARBA00001968"/>
    </source>
</evidence>
<feature type="compositionally biased region" description="Basic and acidic residues" evidence="15">
    <location>
        <begin position="81"/>
        <end position="92"/>
    </location>
</feature>
<dbReference type="GO" id="GO:0019288">
    <property type="term" value="P:isopentenyl diphosphate biosynthetic process, methylerythritol 4-phosphate pathway"/>
    <property type="evidence" value="ECO:0007669"/>
    <property type="project" value="UniProtKB-UniRule"/>
</dbReference>
<dbReference type="HAMAP" id="MF_00107">
    <property type="entry name" value="IspF"/>
    <property type="match status" value="1"/>
</dbReference>
<dbReference type="Pfam" id="PF01128">
    <property type="entry name" value="IspD"/>
    <property type="match status" value="2"/>
</dbReference>
<evidence type="ECO:0000313" key="17">
    <source>
        <dbReference type="EMBL" id="KAB1649410.1"/>
    </source>
</evidence>
<dbReference type="GO" id="GO:0046872">
    <property type="term" value="F:metal ion binding"/>
    <property type="evidence" value="ECO:0007669"/>
    <property type="project" value="UniProtKB-KW"/>
</dbReference>
<feature type="site" description="Transition state stabilizer" evidence="14">
    <location>
        <position position="18"/>
    </location>
</feature>
<feature type="binding site" evidence="14">
    <location>
        <position position="421"/>
    </location>
    <ligand>
        <name>4-CDP-2-C-methyl-D-erythritol 2-phosphate</name>
        <dbReference type="ChEBI" id="CHEBI:57919"/>
    </ligand>
</feature>
<feature type="region of interest" description="Disordered" evidence="15">
    <location>
        <begin position="80"/>
        <end position="101"/>
    </location>
</feature>
<evidence type="ECO:0000256" key="10">
    <source>
        <dbReference type="ARBA" id="ARBA00022723"/>
    </source>
</evidence>
<feature type="site" description="Transition state stabilizer" evidence="14">
    <location>
        <position position="25"/>
    </location>
</feature>
<dbReference type="UniPathway" id="UPA00056">
    <property type="reaction ID" value="UER00093"/>
</dbReference>
<dbReference type="EC" id="4.6.1.12" evidence="14"/>
<dbReference type="Gene3D" id="3.90.550.10">
    <property type="entry name" value="Spore Coat Polysaccharide Biosynthesis Protein SpsA, Chain A"/>
    <property type="match status" value="1"/>
</dbReference>
<evidence type="ECO:0000259" key="16">
    <source>
        <dbReference type="Pfam" id="PF02542"/>
    </source>
</evidence>
<keyword evidence="12 14" id="KW-0456">Lyase</keyword>
<comment type="catalytic activity">
    <reaction evidence="2 14">
        <text>2-C-methyl-D-erythritol 4-phosphate + CTP + H(+) = 4-CDP-2-C-methyl-D-erythritol + diphosphate</text>
        <dbReference type="Rhea" id="RHEA:13429"/>
        <dbReference type="ChEBI" id="CHEBI:15378"/>
        <dbReference type="ChEBI" id="CHEBI:33019"/>
        <dbReference type="ChEBI" id="CHEBI:37563"/>
        <dbReference type="ChEBI" id="CHEBI:57823"/>
        <dbReference type="ChEBI" id="CHEBI:58262"/>
        <dbReference type="EC" id="2.7.7.60"/>
    </reaction>
</comment>
<evidence type="ECO:0000256" key="8">
    <source>
        <dbReference type="ARBA" id="ARBA00022679"/>
    </source>
</evidence>
<dbReference type="InterPro" id="IPR034683">
    <property type="entry name" value="IspD/TarI"/>
</dbReference>
<evidence type="ECO:0000256" key="15">
    <source>
        <dbReference type="SAM" id="MobiDB-lite"/>
    </source>
</evidence>
<feature type="region of interest" description="2-C-methyl-D-erythritol 4-phosphate cytidylyltransferase" evidence="14">
    <location>
        <begin position="1"/>
        <end position="271"/>
    </location>
</feature>
<sequence>MDAPRTGFVLVAAGSGTRLGVGRPKALVDLGGGTLLEHALRRLHGFPGRLAVAVAAPAGHLDAARRLASAALPAATPALAERADARPAHGDPDASPAPPAADDVTLAVVAGGASRQSSVAAAIDALPGDCDVVLVHDAARPFAPRALAERVAGAVRATGDGVVPVLPVVDTIKRLSGDRVVETPERSSLVAAQTPQGFPAPALREAYRSATIEHTDDAALAAAAGLRVRTVPGDVHAFKITRPDDLERASRMLAGASEPSVRFPGHRDMDVAEGSRGLEAAELRTGIGVDAHAFDDTAPLHLACLYWPGEPGLAGHSDGDAVAHAICDALLAAAGLGDIGSVFGTDDPELAGAGGALFLRRTRALLDEHGASIRNVSVQFVAERPRFAARRDEARTALEAVLEAPVSIAATTSDRLGFTGRRDGLIAIATALVAVAPPR</sequence>
<feature type="binding site" evidence="14">
    <location>
        <begin position="316"/>
        <end position="317"/>
    </location>
    <ligand>
        <name>4-CDP-2-C-methyl-D-erythritol 2-phosphate</name>
        <dbReference type="ChEBI" id="CHEBI:57919"/>
    </ligand>
</feature>
<keyword evidence="8 14" id="KW-0808">Transferase</keyword>
<keyword evidence="11 14" id="KW-0414">Isoprene biosynthesis</keyword>
<organism evidence="17 18">
    <name type="scientific">Pseudoclavibacter endophyticus</name>
    <dbReference type="NCBI Taxonomy" id="1778590"/>
    <lineage>
        <taxon>Bacteria</taxon>
        <taxon>Bacillati</taxon>
        <taxon>Actinomycetota</taxon>
        <taxon>Actinomycetes</taxon>
        <taxon>Micrococcales</taxon>
        <taxon>Microbacteriaceae</taxon>
        <taxon>Pseudoclavibacter</taxon>
    </lineage>
</organism>
<accession>A0A6H9WSY3</accession>
<comment type="caution">
    <text evidence="17">The sequence shown here is derived from an EMBL/GenBank/DDBJ whole genome shotgun (WGS) entry which is preliminary data.</text>
</comment>
<dbReference type="SUPFAM" id="SSF69765">
    <property type="entry name" value="IpsF-like"/>
    <property type="match status" value="1"/>
</dbReference>
<evidence type="ECO:0000256" key="14">
    <source>
        <dbReference type="HAMAP-Rule" id="MF_01520"/>
    </source>
</evidence>
<feature type="binding site" evidence="14">
    <location>
        <begin position="290"/>
        <end position="292"/>
    </location>
    <ligand>
        <name>4-CDP-2-C-methyl-D-erythritol 2-phosphate</name>
        <dbReference type="ChEBI" id="CHEBI:57919"/>
    </ligand>
</feature>
<comment type="pathway">
    <text evidence="4 14">Isoprenoid biosynthesis; isopentenyl diphosphate biosynthesis via DXP pathway; isopentenyl diphosphate from 1-deoxy-D-xylulose 5-phosphate: step 4/6.</text>
</comment>
<keyword evidence="9 14" id="KW-0548">Nucleotidyltransferase</keyword>
<evidence type="ECO:0000256" key="11">
    <source>
        <dbReference type="ARBA" id="ARBA00023229"/>
    </source>
</evidence>
<dbReference type="NCBIfam" id="TIGR00151">
    <property type="entry name" value="ispF"/>
    <property type="match status" value="1"/>
</dbReference>
<dbReference type="CDD" id="cd02516">
    <property type="entry name" value="CDP-ME_synthetase"/>
    <property type="match status" value="1"/>
</dbReference>
<dbReference type="Pfam" id="PF02542">
    <property type="entry name" value="YgbB"/>
    <property type="match status" value="1"/>
</dbReference>
<feature type="site" description="Positions MEP for the nucleophilic attack" evidence="14">
    <location>
        <position position="239"/>
    </location>
</feature>
<feature type="binding site" evidence="14">
    <location>
        <position position="324"/>
    </location>
    <ligand>
        <name>a divalent metal cation</name>
        <dbReference type="ChEBI" id="CHEBI:60240"/>
    </ligand>
</feature>
<feature type="site" description="Positions MEP for the nucleophilic attack" evidence="14">
    <location>
        <position position="186"/>
    </location>
</feature>
<dbReference type="Gene3D" id="3.30.1330.50">
    <property type="entry name" value="2-C-methyl-D-erythritol 2,4-cyclodiphosphate synthase"/>
    <property type="match status" value="1"/>
</dbReference>
<dbReference type="InterPro" id="IPR001228">
    <property type="entry name" value="IspD"/>
</dbReference>
<dbReference type="InterPro" id="IPR018294">
    <property type="entry name" value="ISPD_synthase_CS"/>
</dbReference>
<dbReference type="GO" id="GO:0008685">
    <property type="term" value="F:2-C-methyl-D-erythritol 2,4-cyclodiphosphate synthase activity"/>
    <property type="evidence" value="ECO:0007669"/>
    <property type="project" value="UniProtKB-UniRule"/>
</dbReference>
<keyword evidence="18" id="KW-1185">Reference proteome</keyword>
<dbReference type="HAMAP" id="MF_01520">
    <property type="entry name" value="IspDF"/>
    <property type="match status" value="1"/>
</dbReference>
<dbReference type="PROSITE" id="PS01295">
    <property type="entry name" value="ISPD"/>
    <property type="match status" value="1"/>
</dbReference>
<dbReference type="InterPro" id="IPR029044">
    <property type="entry name" value="Nucleotide-diphossugar_trans"/>
</dbReference>